<dbReference type="Proteomes" id="UP001149165">
    <property type="component" value="Unassembled WGS sequence"/>
</dbReference>
<organism evidence="1 2">
    <name type="scientific">Penicillium angulare</name>
    <dbReference type="NCBI Taxonomy" id="116970"/>
    <lineage>
        <taxon>Eukaryota</taxon>
        <taxon>Fungi</taxon>
        <taxon>Dikarya</taxon>
        <taxon>Ascomycota</taxon>
        <taxon>Pezizomycotina</taxon>
        <taxon>Eurotiomycetes</taxon>
        <taxon>Eurotiomycetidae</taxon>
        <taxon>Eurotiales</taxon>
        <taxon>Aspergillaceae</taxon>
        <taxon>Penicillium</taxon>
    </lineage>
</organism>
<evidence type="ECO:0000313" key="1">
    <source>
        <dbReference type="EMBL" id="KAJ5094482.1"/>
    </source>
</evidence>
<proteinExistence type="predicted"/>
<dbReference type="OrthoDB" id="4757095at2759"/>
<reference evidence="1" key="2">
    <citation type="journal article" date="2023" name="IMA Fungus">
        <title>Comparative genomic study of the Penicillium genus elucidates a diverse pangenome and 15 lateral gene transfer events.</title>
        <authorList>
            <person name="Petersen C."/>
            <person name="Sorensen T."/>
            <person name="Nielsen M.R."/>
            <person name="Sondergaard T.E."/>
            <person name="Sorensen J.L."/>
            <person name="Fitzpatrick D.A."/>
            <person name="Frisvad J.C."/>
            <person name="Nielsen K.L."/>
        </authorList>
    </citation>
    <scope>NUCLEOTIDE SEQUENCE</scope>
    <source>
        <strain evidence="1">IBT 30069</strain>
    </source>
</reference>
<keyword evidence="2" id="KW-1185">Reference proteome</keyword>
<comment type="caution">
    <text evidence="1">The sequence shown here is derived from an EMBL/GenBank/DDBJ whole genome shotgun (WGS) entry which is preliminary data.</text>
</comment>
<reference evidence="1" key="1">
    <citation type="submission" date="2022-11" db="EMBL/GenBank/DDBJ databases">
        <authorList>
            <person name="Petersen C."/>
        </authorList>
    </citation>
    <scope>NUCLEOTIDE SEQUENCE</scope>
    <source>
        <strain evidence="1">IBT 30069</strain>
    </source>
</reference>
<sequence length="119" mass="14163">MQRYLQYHRKELAESSEFWTDPLPQNTWDVISTMKGLRRLKVQFLCKLDIYVDGEDGLPSPLEANLLEPLMKLNWIPDLSVEVSWPASQDSKEFMGNAPFEIIRKYDEEIEVHYEKTRW</sequence>
<name>A0A9W9F6I1_9EURO</name>
<dbReference type="AlphaFoldDB" id="A0A9W9F6I1"/>
<accession>A0A9W9F6I1</accession>
<protein>
    <submittedName>
        <fullName evidence="1">Uncharacterized protein</fullName>
    </submittedName>
</protein>
<evidence type="ECO:0000313" key="2">
    <source>
        <dbReference type="Proteomes" id="UP001149165"/>
    </source>
</evidence>
<dbReference type="EMBL" id="JAPQKH010000006">
    <property type="protein sequence ID" value="KAJ5094482.1"/>
    <property type="molecule type" value="Genomic_DNA"/>
</dbReference>
<gene>
    <name evidence="1" type="ORF">N7456_010343</name>
</gene>